<dbReference type="AlphaFoldDB" id="A0A7W9A2C9"/>
<organism evidence="2 3">
    <name type="scientific">Brevundimonas halotolerans</name>
    <dbReference type="NCBI Taxonomy" id="69670"/>
    <lineage>
        <taxon>Bacteria</taxon>
        <taxon>Pseudomonadati</taxon>
        <taxon>Pseudomonadota</taxon>
        <taxon>Alphaproteobacteria</taxon>
        <taxon>Caulobacterales</taxon>
        <taxon>Caulobacteraceae</taxon>
        <taxon>Brevundimonas</taxon>
    </lineage>
</organism>
<dbReference type="EMBL" id="JACIJB010000002">
    <property type="protein sequence ID" value="MBB5660153.1"/>
    <property type="molecule type" value="Genomic_DNA"/>
</dbReference>
<feature type="region of interest" description="Disordered" evidence="1">
    <location>
        <begin position="1"/>
        <end position="30"/>
    </location>
</feature>
<protein>
    <recommendedName>
        <fullName evidence="4">DUF721 domain-containing protein</fullName>
    </recommendedName>
</protein>
<dbReference type="InterPro" id="IPR010593">
    <property type="entry name" value="DUF1159"/>
</dbReference>
<gene>
    <name evidence="2" type="ORF">FHS65_000893</name>
</gene>
<reference evidence="2 3" key="1">
    <citation type="submission" date="2020-08" db="EMBL/GenBank/DDBJ databases">
        <title>Genomic Encyclopedia of Type Strains, Phase IV (KMG-IV): sequencing the most valuable type-strain genomes for metagenomic binning, comparative biology and taxonomic classification.</title>
        <authorList>
            <person name="Goeker M."/>
        </authorList>
    </citation>
    <scope>NUCLEOTIDE SEQUENCE [LARGE SCALE GENOMIC DNA]</scope>
    <source>
        <strain evidence="2 3">DSM 24448</strain>
    </source>
</reference>
<feature type="region of interest" description="Disordered" evidence="1">
    <location>
        <begin position="132"/>
        <end position="152"/>
    </location>
</feature>
<accession>A0A7W9A2C9</accession>
<dbReference type="PIRSF" id="PIRSF032064">
    <property type="entry name" value="UCP032064"/>
    <property type="match status" value="1"/>
</dbReference>
<dbReference type="RefSeq" id="WP_123287616.1">
    <property type="nucleotide sequence ID" value="NZ_JACIJB010000002.1"/>
</dbReference>
<sequence>MPRPLPTEDEARAILARRKTRPLPRPTPRVGRALEKLIRTLDDRYGRGADALEARWPEIVGERLAAVTRPQKLTRPRKSPDGQSAGATLELRVAGPAALLVQHQSAHILERVNLFLGQGAVERLRIAQGPIGPRAARSRAPLTKPAAPPPLGAADEAALKASVVAAPAPLAAALERLGRSVLNRRSGRP</sequence>
<evidence type="ECO:0000256" key="1">
    <source>
        <dbReference type="SAM" id="MobiDB-lite"/>
    </source>
</evidence>
<evidence type="ECO:0000313" key="3">
    <source>
        <dbReference type="Proteomes" id="UP000548978"/>
    </source>
</evidence>
<evidence type="ECO:0000313" key="2">
    <source>
        <dbReference type="EMBL" id="MBB5660153.1"/>
    </source>
</evidence>
<name>A0A7W9A2C9_9CAUL</name>
<keyword evidence="3" id="KW-1185">Reference proteome</keyword>
<dbReference type="InterPro" id="IPR007922">
    <property type="entry name" value="DciA-like"/>
</dbReference>
<evidence type="ECO:0008006" key="4">
    <source>
        <dbReference type="Google" id="ProtNLM"/>
    </source>
</evidence>
<dbReference type="OrthoDB" id="7160947at2"/>
<comment type="caution">
    <text evidence="2">The sequence shown here is derived from an EMBL/GenBank/DDBJ whole genome shotgun (WGS) entry which is preliminary data.</text>
</comment>
<proteinExistence type="predicted"/>
<dbReference type="Pfam" id="PF05258">
    <property type="entry name" value="DciA"/>
    <property type="match status" value="1"/>
</dbReference>
<dbReference type="Proteomes" id="UP000548978">
    <property type="component" value="Unassembled WGS sequence"/>
</dbReference>